<dbReference type="PANTHER" id="PTHR48071:SF18">
    <property type="entry name" value="DELETED IN MALIGNANT BRAIN TUMORS 1 PROTEIN-RELATED"/>
    <property type="match status" value="1"/>
</dbReference>
<evidence type="ECO:0000256" key="2">
    <source>
        <dbReference type="ARBA" id="ARBA00023157"/>
    </source>
</evidence>
<dbReference type="OMA" id="DCHENCN"/>
<proteinExistence type="predicted"/>
<feature type="disulfide bond" evidence="3">
    <location>
        <begin position="191"/>
        <end position="201"/>
    </location>
</feature>
<evidence type="ECO:0000313" key="5">
    <source>
        <dbReference type="EnsemblMetazoa" id="XP_038079312.1"/>
    </source>
</evidence>
<accession>A0A914BU30</accession>
<dbReference type="SUPFAM" id="SSF56487">
    <property type="entry name" value="SRCR-like"/>
    <property type="match status" value="1"/>
</dbReference>
<dbReference type="PRINTS" id="PR00258">
    <property type="entry name" value="SPERACTRCPTR"/>
</dbReference>
<dbReference type="Proteomes" id="UP000887568">
    <property type="component" value="Unplaced"/>
</dbReference>
<dbReference type="Pfam" id="PF00530">
    <property type="entry name" value="SRCR"/>
    <property type="match status" value="1"/>
</dbReference>
<feature type="disulfide bond" evidence="3">
    <location>
        <begin position="160"/>
        <end position="221"/>
    </location>
</feature>
<dbReference type="SMART" id="SM00261">
    <property type="entry name" value="FU"/>
    <property type="match status" value="2"/>
</dbReference>
<dbReference type="InterPro" id="IPR036772">
    <property type="entry name" value="SRCR-like_dom_sf"/>
</dbReference>
<feature type="domain" description="SRCR" evidence="4">
    <location>
        <begin position="122"/>
        <end position="222"/>
    </location>
</feature>
<dbReference type="SUPFAM" id="SSF57184">
    <property type="entry name" value="Growth factor receptor domain"/>
    <property type="match status" value="1"/>
</dbReference>
<dbReference type="InterPro" id="IPR006212">
    <property type="entry name" value="Furin_repeat"/>
</dbReference>
<dbReference type="Gene3D" id="2.10.220.10">
    <property type="entry name" value="Hormone Receptor, Insulin-like Growth Factor Receptor 1, Chain A, domain 2"/>
    <property type="match status" value="2"/>
</dbReference>
<dbReference type="PANTHER" id="PTHR48071">
    <property type="entry name" value="SRCR DOMAIN-CONTAINING PROTEIN"/>
    <property type="match status" value="1"/>
</dbReference>
<dbReference type="FunFam" id="3.10.250.10:FF:000001">
    <property type="entry name" value="Lysyl oxidase 4 isoform X1"/>
    <property type="match status" value="1"/>
</dbReference>
<dbReference type="PROSITE" id="PS50287">
    <property type="entry name" value="SRCR_2"/>
    <property type="match status" value="1"/>
</dbReference>
<evidence type="ECO:0000259" key="4">
    <source>
        <dbReference type="PROSITE" id="PS50287"/>
    </source>
</evidence>
<evidence type="ECO:0000256" key="1">
    <source>
        <dbReference type="ARBA" id="ARBA00022729"/>
    </source>
</evidence>
<evidence type="ECO:0000313" key="6">
    <source>
        <dbReference type="Proteomes" id="UP000887568"/>
    </source>
</evidence>
<dbReference type="CDD" id="cd00064">
    <property type="entry name" value="FU"/>
    <property type="match status" value="2"/>
</dbReference>
<feature type="disulfide bond" evidence="3">
    <location>
        <begin position="147"/>
        <end position="211"/>
    </location>
</feature>
<dbReference type="Gene3D" id="3.10.250.10">
    <property type="entry name" value="SRCR-like domain"/>
    <property type="match status" value="1"/>
</dbReference>
<keyword evidence="6" id="KW-1185">Reference proteome</keyword>
<dbReference type="GeneID" id="119746430"/>
<dbReference type="AlphaFoldDB" id="A0A914BU30"/>
<dbReference type="OrthoDB" id="536948at2759"/>
<dbReference type="InterPro" id="IPR009030">
    <property type="entry name" value="Growth_fac_rcpt_cys_sf"/>
</dbReference>
<sequence>MFRTRCLPSLRCFVRDGYYRVSGTNRCELCSSECRTCTDRPDHCLACEAPRFLLNDRCVLNCGSGSHGNTQGRTCEDCHENCNNCFDGPTNSKCSSCKDHLYLDGEICVESCDPQLSKNLAIRLAGGMTAYEGRVEVYIDGEWGTVCDDDWDINDARVVCRELGYGSAMAAVSAPAYGAGTGPVVMNHVQCEGTEAELVHCQQSQWRDNQCRHTEDAGVRCEGEMRTGE</sequence>
<dbReference type="GO" id="GO:0016020">
    <property type="term" value="C:membrane"/>
    <property type="evidence" value="ECO:0007669"/>
    <property type="project" value="InterPro"/>
</dbReference>
<dbReference type="RefSeq" id="XP_038079312.1">
    <property type="nucleotide sequence ID" value="XM_038223384.1"/>
</dbReference>
<dbReference type="InterPro" id="IPR001190">
    <property type="entry name" value="SRCR"/>
</dbReference>
<reference evidence="5" key="1">
    <citation type="submission" date="2022-11" db="UniProtKB">
        <authorList>
            <consortium name="EnsemblMetazoa"/>
        </authorList>
    </citation>
    <scope>IDENTIFICATION</scope>
</reference>
<dbReference type="PROSITE" id="PS00420">
    <property type="entry name" value="SRCR_1"/>
    <property type="match status" value="1"/>
</dbReference>
<dbReference type="SMART" id="SM00202">
    <property type="entry name" value="SR"/>
    <property type="match status" value="1"/>
</dbReference>
<dbReference type="EnsemblMetazoa" id="XM_038223384.1">
    <property type="protein sequence ID" value="XP_038079312.1"/>
    <property type="gene ID" value="LOC119746430"/>
</dbReference>
<evidence type="ECO:0000256" key="3">
    <source>
        <dbReference type="PROSITE-ProRule" id="PRU00196"/>
    </source>
</evidence>
<organism evidence="5 6">
    <name type="scientific">Patiria miniata</name>
    <name type="common">Bat star</name>
    <name type="synonym">Asterina miniata</name>
    <dbReference type="NCBI Taxonomy" id="46514"/>
    <lineage>
        <taxon>Eukaryota</taxon>
        <taxon>Metazoa</taxon>
        <taxon>Echinodermata</taxon>
        <taxon>Eleutherozoa</taxon>
        <taxon>Asterozoa</taxon>
        <taxon>Asteroidea</taxon>
        <taxon>Valvatacea</taxon>
        <taxon>Valvatida</taxon>
        <taxon>Asterinidae</taxon>
        <taxon>Patiria</taxon>
    </lineage>
</organism>
<keyword evidence="1" id="KW-0732">Signal</keyword>
<keyword evidence="2 3" id="KW-1015">Disulfide bond</keyword>
<protein>
    <recommendedName>
        <fullName evidence="4">SRCR domain-containing protein</fullName>
    </recommendedName>
</protein>
<name>A0A914BU30_PATMI</name>